<gene>
    <name evidence="9" type="ORF">BS50DRAFT_138288</name>
</gene>
<evidence type="ECO:0000256" key="7">
    <source>
        <dbReference type="SAM" id="Phobius"/>
    </source>
</evidence>
<feature type="transmembrane region" description="Helical" evidence="7">
    <location>
        <begin position="12"/>
        <end position="30"/>
    </location>
</feature>
<feature type="transmembrane region" description="Helical" evidence="7">
    <location>
        <begin position="119"/>
        <end position="141"/>
    </location>
</feature>
<evidence type="ECO:0000256" key="5">
    <source>
        <dbReference type="ARBA" id="ARBA00038359"/>
    </source>
</evidence>
<keyword evidence="10" id="KW-1185">Reference proteome</keyword>
<proteinExistence type="inferred from homology"/>
<feature type="region of interest" description="Disordered" evidence="6">
    <location>
        <begin position="277"/>
        <end position="301"/>
    </location>
</feature>
<dbReference type="InterPro" id="IPR049326">
    <property type="entry name" value="Rhodopsin_dom_fungi"/>
</dbReference>
<sequence>MVDNRGPELRAVCSVFVGMAFVATALRVYVRLHLVRAFGWDDAFMIMAMLTHIMFATCSISGTFWGTGRHRWDLTDEGFFKAMRYWWLCYLSYCSTMIFAKISIGLFLLRVTVSKIHRLIIFIVMGLTVLTGIVFFFVSLFQCTPISYFWDKNQDGFCVNVDVIIALTFLYSAVSAICDFTFGIQPIFLVWNLNMSRNSKAMLVPILSMACVASTAVLVRMAYVMDFKSPDFLWATVDIAIWSDIEQGLAVTAGSLATLRPLYRLIAQRLNIQTTGMNKDSGKETPDWYRSGSAGNRKRSGPFSLITFTKAEHARKSDEEYGMGNLQPIQLRDDLIPPEREGSNGSDKGFNSWRIQVGEDGSQENLTTTAPTKKKNSVIGGITKQTDVFMESARNSQAHR</sequence>
<accession>A0A2T2N9L3</accession>
<dbReference type="InterPro" id="IPR052337">
    <property type="entry name" value="SAT4-like"/>
</dbReference>
<evidence type="ECO:0000313" key="10">
    <source>
        <dbReference type="Proteomes" id="UP000240883"/>
    </source>
</evidence>
<keyword evidence="3 7" id="KW-1133">Transmembrane helix</keyword>
<evidence type="ECO:0000256" key="4">
    <source>
        <dbReference type="ARBA" id="ARBA00023136"/>
    </source>
</evidence>
<evidence type="ECO:0000259" key="8">
    <source>
        <dbReference type="Pfam" id="PF20684"/>
    </source>
</evidence>
<dbReference type="PANTHER" id="PTHR33048">
    <property type="entry name" value="PTH11-LIKE INTEGRAL MEMBRANE PROTEIN (AFU_ORTHOLOGUE AFUA_5G11245)"/>
    <property type="match status" value="1"/>
</dbReference>
<feature type="region of interest" description="Disordered" evidence="6">
    <location>
        <begin position="358"/>
        <end position="400"/>
    </location>
</feature>
<evidence type="ECO:0000313" key="9">
    <source>
        <dbReference type="EMBL" id="PSN62142.1"/>
    </source>
</evidence>
<dbReference type="Proteomes" id="UP000240883">
    <property type="component" value="Unassembled WGS sequence"/>
</dbReference>
<organism evidence="9 10">
    <name type="scientific">Corynespora cassiicola Philippines</name>
    <dbReference type="NCBI Taxonomy" id="1448308"/>
    <lineage>
        <taxon>Eukaryota</taxon>
        <taxon>Fungi</taxon>
        <taxon>Dikarya</taxon>
        <taxon>Ascomycota</taxon>
        <taxon>Pezizomycotina</taxon>
        <taxon>Dothideomycetes</taxon>
        <taxon>Pleosporomycetidae</taxon>
        <taxon>Pleosporales</taxon>
        <taxon>Corynesporascaceae</taxon>
        <taxon>Corynespora</taxon>
    </lineage>
</organism>
<evidence type="ECO:0000256" key="2">
    <source>
        <dbReference type="ARBA" id="ARBA00022692"/>
    </source>
</evidence>
<feature type="transmembrane region" description="Helical" evidence="7">
    <location>
        <begin position="85"/>
        <end position="107"/>
    </location>
</feature>
<feature type="transmembrane region" description="Helical" evidence="7">
    <location>
        <begin position="203"/>
        <end position="223"/>
    </location>
</feature>
<keyword evidence="4 7" id="KW-0472">Membrane</keyword>
<dbReference type="GO" id="GO:0016020">
    <property type="term" value="C:membrane"/>
    <property type="evidence" value="ECO:0007669"/>
    <property type="project" value="UniProtKB-SubCell"/>
</dbReference>
<evidence type="ECO:0000256" key="1">
    <source>
        <dbReference type="ARBA" id="ARBA00004141"/>
    </source>
</evidence>
<reference evidence="9 10" key="1">
    <citation type="journal article" date="2018" name="Front. Microbiol.">
        <title>Genome-Wide Analysis of Corynespora cassiicola Leaf Fall Disease Putative Effectors.</title>
        <authorList>
            <person name="Lopez D."/>
            <person name="Ribeiro S."/>
            <person name="Label P."/>
            <person name="Fumanal B."/>
            <person name="Venisse J.S."/>
            <person name="Kohler A."/>
            <person name="de Oliveira R.R."/>
            <person name="Labutti K."/>
            <person name="Lipzen A."/>
            <person name="Lail K."/>
            <person name="Bauer D."/>
            <person name="Ohm R.A."/>
            <person name="Barry K.W."/>
            <person name="Spatafora J."/>
            <person name="Grigoriev I.V."/>
            <person name="Martin F.M."/>
            <person name="Pujade-Renaud V."/>
        </authorList>
    </citation>
    <scope>NUCLEOTIDE SEQUENCE [LARGE SCALE GENOMIC DNA]</scope>
    <source>
        <strain evidence="9 10">Philippines</strain>
    </source>
</reference>
<dbReference type="AlphaFoldDB" id="A0A2T2N9L3"/>
<dbReference type="Pfam" id="PF20684">
    <property type="entry name" value="Fung_rhodopsin"/>
    <property type="match status" value="1"/>
</dbReference>
<evidence type="ECO:0000256" key="3">
    <source>
        <dbReference type="ARBA" id="ARBA00022989"/>
    </source>
</evidence>
<comment type="similarity">
    <text evidence="5">Belongs to the SAT4 family.</text>
</comment>
<keyword evidence="2 7" id="KW-0812">Transmembrane</keyword>
<comment type="subcellular location">
    <subcellularLocation>
        <location evidence="1">Membrane</location>
        <topology evidence="1">Multi-pass membrane protein</topology>
    </subcellularLocation>
</comment>
<feature type="domain" description="Rhodopsin" evidence="8">
    <location>
        <begin position="26"/>
        <end position="264"/>
    </location>
</feature>
<dbReference type="PANTHER" id="PTHR33048:SF96">
    <property type="entry name" value="INTEGRAL MEMBRANE PROTEIN"/>
    <property type="match status" value="1"/>
</dbReference>
<feature type="transmembrane region" description="Helical" evidence="7">
    <location>
        <begin position="42"/>
        <end position="65"/>
    </location>
</feature>
<evidence type="ECO:0000256" key="6">
    <source>
        <dbReference type="SAM" id="MobiDB-lite"/>
    </source>
</evidence>
<name>A0A2T2N9L3_CORCC</name>
<dbReference type="EMBL" id="KZ678142">
    <property type="protein sequence ID" value="PSN62142.1"/>
    <property type="molecule type" value="Genomic_DNA"/>
</dbReference>
<feature type="transmembrane region" description="Helical" evidence="7">
    <location>
        <begin position="161"/>
        <end position="191"/>
    </location>
</feature>
<protein>
    <recommendedName>
        <fullName evidence="8">Rhodopsin domain-containing protein</fullName>
    </recommendedName>
</protein>
<dbReference type="STRING" id="1448308.A0A2T2N9L3"/>
<dbReference type="OrthoDB" id="3923077at2759"/>